<dbReference type="PANTHER" id="PTHR14413">
    <property type="entry name" value="RIBOSOMAL PROTEIN L17"/>
    <property type="match status" value="1"/>
</dbReference>
<dbReference type="EMBL" id="PUHQ01000008">
    <property type="protein sequence ID" value="KAG0665612.1"/>
    <property type="molecule type" value="Genomic_DNA"/>
</dbReference>
<dbReference type="InterPro" id="IPR036373">
    <property type="entry name" value="Ribosomal_bL17_sf"/>
</dbReference>
<evidence type="ECO:0000256" key="2">
    <source>
        <dbReference type="ARBA" id="ARBA00022980"/>
    </source>
</evidence>
<dbReference type="SUPFAM" id="SSF64263">
    <property type="entry name" value="Prokaryotic ribosomal protein L17"/>
    <property type="match status" value="1"/>
</dbReference>
<dbReference type="Pfam" id="PF01196">
    <property type="entry name" value="Ribosomal_L17"/>
    <property type="match status" value="1"/>
</dbReference>
<dbReference type="PANTHER" id="PTHR14413:SF16">
    <property type="entry name" value="LARGE RIBOSOMAL SUBUNIT PROTEIN BL17M"/>
    <property type="match status" value="1"/>
</dbReference>
<evidence type="ECO:0000313" key="6">
    <source>
        <dbReference type="EMBL" id="KAG0665612.1"/>
    </source>
</evidence>
<evidence type="ECO:0000256" key="4">
    <source>
        <dbReference type="RuleBase" id="RU000660"/>
    </source>
</evidence>
<protein>
    <recommendedName>
        <fullName evidence="8">Ribosomal protein L17</fullName>
    </recommendedName>
</protein>
<accession>A0A9P7B9I8</accession>
<dbReference type="GO" id="GO:0003735">
    <property type="term" value="F:structural constituent of ribosome"/>
    <property type="evidence" value="ECO:0007669"/>
    <property type="project" value="InterPro"/>
</dbReference>
<feature type="compositionally biased region" description="Low complexity" evidence="5">
    <location>
        <begin position="357"/>
        <end position="372"/>
    </location>
</feature>
<keyword evidence="3 4" id="KW-0687">Ribonucleoprotein</keyword>
<proteinExistence type="inferred from homology"/>
<dbReference type="OrthoDB" id="275000at2759"/>
<evidence type="ECO:0000256" key="5">
    <source>
        <dbReference type="SAM" id="MobiDB-lite"/>
    </source>
</evidence>
<feature type="region of interest" description="Disordered" evidence="5">
    <location>
        <begin position="200"/>
        <end position="238"/>
    </location>
</feature>
<organism evidence="6 7">
    <name type="scientific">Rhodotorula mucilaginosa</name>
    <name type="common">Yeast</name>
    <name type="synonym">Rhodotorula rubra</name>
    <dbReference type="NCBI Taxonomy" id="5537"/>
    <lineage>
        <taxon>Eukaryota</taxon>
        <taxon>Fungi</taxon>
        <taxon>Dikarya</taxon>
        <taxon>Basidiomycota</taxon>
        <taxon>Pucciniomycotina</taxon>
        <taxon>Microbotryomycetes</taxon>
        <taxon>Sporidiobolales</taxon>
        <taxon>Sporidiobolaceae</taxon>
        <taxon>Rhodotorula</taxon>
    </lineage>
</organism>
<feature type="region of interest" description="Disordered" evidence="5">
    <location>
        <begin position="289"/>
        <end position="372"/>
    </location>
</feature>
<dbReference type="Gene3D" id="3.90.1030.10">
    <property type="entry name" value="Ribosomal protein L17"/>
    <property type="match status" value="1"/>
</dbReference>
<keyword evidence="2 4" id="KW-0689">Ribosomal protein</keyword>
<dbReference type="GO" id="GO:0005762">
    <property type="term" value="C:mitochondrial large ribosomal subunit"/>
    <property type="evidence" value="ECO:0007669"/>
    <property type="project" value="TreeGrafter"/>
</dbReference>
<evidence type="ECO:0000256" key="3">
    <source>
        <dbReference type="ARBA" id="ARBA00023274"/>
    </source>
</evidence>
<dbReference type="Proteomes" id="UP000777482">
    <property type="component" value="Unassembled WGS sequence"/>
</dbReference>
<dbReference type="NCBIfam" id="TIGR00059">
    <property type="entry name" value="L17"/>
    <property type="match status" value="1"/>
</dbReference>
<comment type="similarity">
    <text evidence="1 4">Belongs to the bacterial ribosomal protein bL17 family.</text>
</comment>
<gene>
    <name evidence="6" type="ORF">C6P46_006395</name>
</gene>
<dbReference type="GO" id="GO:0006412">
    <property type="term" value="P:translation"/>
    <property type="evidence" value="ECO:0007669"/>
    <property type="project" value="InterPro"/>
</dbReference>
<sequence length="372" mass="39999">MRHGLKLAKLSRPTAHRVLMLRNLVSSLLQHEQVTTTLPKAKAAQKLADQLISWGKQGGKENWERANGFLLNGSETLKPLFDTLAKRYATRPGGYTRVQRAGFRVGDRAPLAVLELVDNANDLRFENAARTVGREMALRARADNGNGAAGPQGWKDFRARVESQGPERIGHLVGEAPELGKVTRQNVVKALRYRQAPVPVTTDSVTSTSELSSSSSSPSLEADADSASSSSSSSSLPTTHPSLLFLDRAYHHYLATLASLTLSTPSIPDPLRPIRQLSARLRETEAVMERKGAPRPVVTVPRSGRVPKAGQNTAGWAATEAEEAARARGGPISRAKGAFGREARKERQQRNGRGEAQDAGTVDADAAAATLA</sequence>
<evidence type="ECO:0008006" key="8">
    <source>
        <dbReference type="Google" id="ProtNLM"/>
    </source>
</evidence>
<reference evidence="6 7" key="1">
    <citation type="submission" date="2020-11" db="EMBL/GenBank/DDBJ databases">
        <title>Kefir isolates.</title>
        <authorList>
            <person name="Marcisauskas S."/>
            <person name="Kim Y."/>
            <person name="Blasche S."/>
        </authorList>
    </citation>
    <scope>NUCLEOTIDE SEQUENCE [LARGE SCALE GENOMIC DNA]</scope>
    <source>
        <strain evidence="6 7">KR</strain>
    </source>
</reference>
<evidence type="ECO:0000256" key="1">
    <source>
        <dbReference type="ARBA" id="ARBA00008777"/>
    </source>
</evidence>
<name>A0A9P7B9I8_RHOMI</name>
<keyword evidence="7" id="KW-1185">Reference proteome</keyword>
<dbReference type="AlphaFoldDB" id="A0A9P7B9I8"/>
<evidence type="ECO:0000313" key="7">
    <source>
        <dbReference type="Proteomes" id="UP000777482"/>
    </source>
</evidence>
<comment type="caution">
    <text evidence="6">The sequence shown here is derived from an EMBL/GenBank/DDBJ whole genome shotgun (WGS) entry which is preliminary data.</text>
</comment>
<dbReference type="InterPro" id="IPR000456">
    <property type="entry name" value="Ribosomal_bL17"/>
</dbReference>
<feature type="compositionally biased region" description="Basic and acidic residues" evidence="5">
    <location>
        <begin position="339"/>
        <end position="356"/>
    </location>
</feature>